<accession>G0QRI9</accession>
<evidence type="ECO:0000256" key="1">
    <source>
        <dbReference type="ARBA" id="ARBA00005860"/>
    </source>
</evidence>
<protein>
    <submittedName>
        <fullName evidence="9">Leishmanolysin family protein, putative</fullName>
        <ecNumber evidence="9">3.4.24.36</ecNumber>
    </submittedName>
</protein>
<feature type="binding site" evidence="8">
    <location>
        <position position="169"/>
    </location>
    <ligand>
        <name>Zn(2+)</name>
        <dbReference type="ChEBI" id="CHEBI:29105"/>
        <note>catalytic</note>
    </ligand>
</feature>
<dbReference type="GO" id="GO:0005737">
    <property type="term" value="C:cytoplasm"/>
    <property type="evidence" value="ECO:0007669"/>
    <property type="project" value="TreeGrafter"/>
</dbReference>
<keyword evidence="3 8" id="KW-0479">Metal-binding</keyword>
<dbReference type="OrthoDB" id="238768at2759"/>
<gene>
    <name evidence="9" type="ORF">IMG5_094010</name>
</gene>
<dbReference type="AlphaFoldDB" id="G0QRI9"/>
<keyword evidence="4 9" id="KW-0378">Hydrolase</keyword>
<dbReference type="eggNOG" id="KOG2556">
    <property type="taxonomic scope" value="Eukaryota"/>
</dbReference>
<proteinExistence type="inferred from homology"/>
<keyword evidence="10" id="KW-1185">Reference proteome</keyword>
<dbReference type="PANTHER" id="PTHR10942:SF0">
    <property type="entry name" value="LEISHMANOLYSIN-LIKE PEPTIDASE"/>
    <property type="match status" value="1"/>
</dbReference>
<feature type="active site" evidence="7">
    <location>
        <position position="166"/>
    </location>
</feature>
<dbReference type="PANTHER" id="PTHR10942">
    <property type="entry name" value="LEISHMANOLYSIN-LIKE PEPTIDASE"/>
    <property type="match status" value="1"/>
</dbReference>
<evidence type="ECO:0000256" key="8">
    <source>
        <dbReference type="PIRSR" id="PIRSR601577-2"/>
    </source>
</evidence>
<dbReference type="InterPro" id="IPR001577">
    <property type="entry name" value="Peptidase_M8"/>
</dbReference>
<feature type="binding site" evidence="8">
    <location>
        <position position="165"/>
    </location>
    <ligand>
        <name>Zn(2+)</name>
        <dbReference type="ChEBI" id="CHEBI:29105"/>
        <note>catalytic</note>
    </ligand>
</feature>
<dbReference type="Proteomes" id="UP000008983">
    <property type="component" value="Unassembled WGS sequence"/>
</dbReference>
<evidence type="ECO:0000313" key="9">
    <source>
        <dbReference type="EMBL" id="EGR32166.1"/>
    </source>
</evidence>
<dbReference type="FunFam" id="3.90.132.10:FF:000001">
    <property type="entry name" value="leishmanolysin-like peptidase isoform X2"/>
    <property type="match status" value="1"/>
</dbReference>
<dbReference type="SUPFAM" id="SSF55486">
    <property type="entry name" value="Metalloproteases ('zincins'), catalytic domain"/>
    <property type="match status" value="1"/>
</dbReference>
<evidence type="ECO:0000256" key="5">
    <source>
        <dbReference type="ARBA" id="ARBA00022833"/>
    </source>
</evidence>
<dbReference type="STRING" id="857967.G0QRI9"/>
<organism evidence="9 10">
    <name type="scientific">Ichthyophthirius multifiliis</name>
    <name type="common">White spot disease agent</name>
    <name type="synonym">Ich</name>
    <dbReference type="NCBI Taxonomy" id="5932"/>
    <lineage>
        <taxon>Eukaryota</taxon>
        <taxon>Sar</taxon>
        <taxon>Alveolata</taxon>
        <taxon>Ciliophora</taxon>
        <taxon>Intramacronucleata</taxon>
        <taxon>Oligohymenophorea</taxon>
        <taxon>Hymenostomatida</taxon>
        <taxon>Ophryoglenina</taxon>
        <taxon>Ichthyophthirius</taxon>
    </lineage>
</organism>
<reference evidence="9 10" key="1">
    <citation type="submission" date="2011-07" db="EMBL/GenBank/DDBJ databases">
        <authorList>
            <person name="Coyne R."/>
            <person name="Brami D."/>
            <person name="Johnson J."/>
            <person name="Hostetler J."/>
            <person name="Hannick L."/>
            <person name="Clark T."/>
            <person name="Cassidy-Hanley D."/>
            <person name="Inman J."/>
        </authorList>
    </citation>
    <scope>NUCLEOTIDE SEQUENCE [LARGE SCALE GENOMIC DNA]</scope>
    <source>
        <strain evidence="9 10">G5</strain>
    </source>
</reference>
<dbReference type="GO" id="GO:0016020">
    <property type="term" value="C:membrane"/>
    <property type="evidence" value="ECO:0007669"/>
    <property type="project" value="InterPro"/>
</dbReference>
<evidence type="ECO:0000313" key="10">
    <source>
        <dbReference type="Proteomes" id="UP000008983"/>
    </source>
</evidence>
<evidence type="ECO:0000256" key="6">
    <source>
        <dbReference type="ARBA" id="ARBA00023049"/>
    </source>
</evidence>
<dbReference type="GeneID" id="14908322"/>
<dbReference type="Gene3D" id="3.10.170.20">
    <property type="match status" value="1"/>
</dbReference>
<dbReference type="InParanoid" id="G0QRI9"/>
<feature type="binding site" evidence="8">
    <location>
        <position position="241"/>
    </location>
    <ligand>
        <name>Zn(2+)</name>
        <dbReference type="ChEBI" id="CHEBI:29105"/>
        <note>catalytic</note>
    </ligand>
</feature>
<dbReference type="GO" id="GO:0007155">
    <property type="term" value="P:cell adhesion"/>
    <property type="evidence" value="ECO:0007669"/>
    <property type="project" value="InterPro"/>
</dbReference>
<dbReference type="RefSeq" id="XP_004035652.1">
    <property type="nucleotide sequence ID" value="XM_004035604.1"/>
</dbReference>
<evidence type="ECO:0000256" key="3">
    <source>
        <dbReference type="ARBA" id="ARBA00022723"/>
    </source>
</evidence>
<keyword evidence="2" id="KW-0645">Protease</keyword>
<comment type="similarity">
    <text evidence="1">Belongs to the peptidase M8 family.</text>
</comment>
<name>G0QRI9_ICHMU</name>
<evidence type="ECO:0000256" key="2">
    <source>
        <dbReference type="ARBA" id="ARBA00022670"/>
    </source>
</evidence>
<keyword evidence="6 8" id="KW-0482">Metalloprotease</keyword>
<comment type="cofactor">
    <cofactor evidence="8">
        <name>Zn(2+)</name>
        <dbReference type="ChEBI" id="CHEBI:29105"/>
    </cofactor>
    <text evidence="8">Binds 1 zinc ion per subunit.</text>
</comment>
<dbReference type="Gene3D" id="3.90.132.10">
    <property type="entry name" value="Leishmanolysin , domain 2"/>
    <property type="match status" value="1"/>
</dbReference>
<dbReference type="Gene3D" id="2.10.25.10">
    <property type="entry name" value="Laminin"/>
    <property type="match status" value="1"/>
</dbReference>
<evidence type="ECO:0000256" key="7">
    <source>
        <dbReference type="PIRSR" id="PIRSR601577-1"/>
    </source>
</evidence>
<evidence type="ECO:0000256" key="4">
    <source>
        <dbReference type="ARBA" id="ARBA00022801"/>
    </source>
</evidence>
<dbReference type="GO" id="GO:0006508">
    <property type="term" value="P:proteolysis"/>
    <property type="evidence" value="ECO:0007669"/>
    <property type="project" value="UniProtKB-KW"/>
</dbReference>
<dbReference type="OMA" id="SHWERTL"/>
<feature type="non-terminal residue" evidence="9">
    <location>
        <position position="479"/>
    </location>
</feature>
<dbReference type="Pfam" id="PF01457">
    <property type="entry name" value="Peptidase_M8"/>
    <property type="match status" value="1"/>
</dbReference>
<dbReference type="GO" id="GO:0004222">
    <property type="term" value="F:metalloendopeptidase activity"/>
    <property type="evidence" value="ECO:0007669"/>
    <property type="project" value="InterPro"/>
</dbReference>
<keyword evidence="5 8" id="KW-0862">Zinc</keyword>
<sequence length="479" mass="55003">MKKLFKQEQITPDIESLDLRNLLKKNSRDMIITYDMSYFNKLPQSFQKFVDICEKALKLAIEYFSRLIKIVPKSEQYMKYKSSKCLLVDVPQNDKTKAKNSDLHLYISYNNDPNQEYQAFAYLCQFVKGIGPTHGLINFNLSQIQTNFDKDYNIQFEDLVEIVIHEITHILGFSDLDIPNWVNSKGKPYTNPTITKQINGIDTLFLQTPNVLKFAQDYFGCPTLVGMPLQNIGGKDSEKSHWQNSILQNEYMNASVISTQAYFSGFTINLLRDTGYYQQINAQMEEQMFYGKGKGCEYVMGKCDIKLREYCDPKNEAALCDFHHYGFAECKTGLYNNSNCNNLFVYDNAKCFDVNSPFNDSKITKSNGNKFGTDSRCFNGSLLAKGYKQRNIIKGQCYKYECSANGQQVNIYIESVKLVCNKNSEQKTVENYSGFVQCPENIQEFCKFKKICPNFCSTNGYCIKNKCVCAKGFFGQDCS</sequence>
<dbReference type="EC" id="3.4.24.36" evidence="9"/>
<dbReference type="EMBL" id="GL983769">
    <property type="protein sequence ID" value="EGR32166.1"/>
    <property type="molecule type" value="Genomic_DNA"/>
</dbReference>
<dbReference type="GO" id="GO:0046872">
    <property type="term" value="F:metal ion binding"/>
    <property type="evidence" value="ECO:0007669"/>
    <property type="project" value="UniProtKB-KW"/>
</dbReference>